<name>A0A3N2AUW7_9MICO</name>
<dbReference type="EMBL" id="RKHJ01000001">
    <property type="protein sequence ID" value="ROR66829.1"/>
    <property type="molecule type" value="Genomic_DNA"/>
</dbReference>
<sequence>MRDEPPGHRGGGWAGEYALVLGVVALVCALVPVVSDLVAGPLGAVAIVLGLVGVRRHQAGRDRRVAPAILGVVLGTLVLCVVAIMFAASHT</sequence>
<evidence type="ECO:0008006" key="4">
    <source>
        <dbReference type="Google" id="ProtNLM"/>
    </source>
</evidence>
<dbReference type="Proteomes" id="UP000275456">
    <property type="component" value="Unassembled WGS sequence"/>
</dbReference>
<dbReference type="RefSeq" id="WP_123697771.1">
    <property type="nucleotide sequence ID" value="NZ_RKHJ01000001.1"/>
</dbReference>
<feature type="transmembrane region" description="Helical" evidence="1">
    <location>
        <begin position="12"/>
        <end position="32"/>
    </location>
</feature>
<keyword evidence="1" id="KW-0472">Membrane</keyword>
<keyword evidence="3" id="KW-1185">Reference proteome</keyword>
<feature type="transmembrane region" description="Helical" evidence="1">
    <location>
        <begin position="38"/>
        <end position="54"/>
    </location>
</feature>
<keyword evidence="1" id="KW-0812">Transmembrane</keyword>
<feature type="transmembrane region" description="Helical" evidence="1">
    <location>
        <begin position="66"/>
        <end position="88"/>
    </location>
</feature>
<accession>A0A3N2AUW7</accession>
<dbReference type="AlphaFoldDB" id="A0A3N2AUW7"/>
<gene>
    <name evidence="2" type="ORF">EDD26_2224</name>
</gene>
<evidence type="ECO:0000313" key="3">
    <source>
        <dbReference type="Proteomes" id="UP000275456"/>
    </source>
</evidence>
<evidence type="ECO:0000313" key="2">
    <source>
        <dbReference type="EMBL" id="ROR66829.1"/>
    </source>
</evidence>
<protein>
    <recommendedName>
        <fullName evidence="4">DUF4190 domain-containing protein</fullName>
    </recommendedName>
</protein>
<proteinExistence type="predicted"/>
<comment type="caution">
    <text evidence="2">The sequence shown here is derived from an EMBL/GenBank/DDBJ whole genome shotgun (WGS) entry which is preliminary data.</text>
</comment>
<organism evidence="2 3">
    <name type="scientific">Agrococcus jenensis</name>
    <dbReference type="NCBI Taxonomy" id="46353"/>
    <lineage>
        <taxon>Bacteria</taxon>
        <taxon>Bacillati</taxon>
        <taxon>Actinomycetota</taxon>
        <taxon>Actinomycetes</taxon>
        <taxon>Micrococcales</taxon>
        <taxon>Microbacteriaceae</taxon>
        <taxon>Agrococcus</taxon>
    </lineage>
</organism>
<keyword evidence="1" id="KW-1133">Transmembrane helix</keyword>
<evidence type="ECO:0000256" key="1">
    <source>
        <dbReference type="SAM" id="Phobius"/>
    </source>
</evidence>
<reference evidence="2 3" key="1">
    <citation type="submission" date="2018-11" db="EMBL/GenBank/DDBJ databases">
        <title>Sequencing the genomes of 1000 actinobacteria strains.</title>
        <authorList>
            <person name="Klenk H.-P."/>
        </authorList>
    </citation>
    <scope>NUCLEOTIDE SEQUENCE [LARGE SCALE GENOMIC DNA]</scope>
    <source>
        <strain evidence="2 3">DSM 9580</strain>
    </source>
</reference>